<feature type="region of interest" description="Disordered" evidence="6">
    <location>
        <begin position="613"/>
        <end position="734"/>
    </location>
</feature>
<dbReference type="GO" id="GO:0005780">
    <property type="term" value="C:extrinsic component of intraperoxisomal membrane"/>
    <property type="evidence" value="ECO:0007669"/>
    <property type="project" value="InterPro"/>
</dbReference>
<evidence type="ECO:0000256" key="4">
    <source>
        <dbReference type="ARBA" id="ARBA00021397"/>
    </source>
</evidence>
<evidence type="ECO:0000313" key="7">
    <source>
        <dbReference type="EMBL" id="KAK4124132.1"/>
    </source>
</evidence>
<feature type="region of interest" description="Disordered" evidence="6">
    <location>
        <begin position="1"/>
        <end position="37"/>
    </location>
</feature>
<dbReference type="Pfam" id="PF12634">
    <property type="entry name" value="Inp1"/>
    <property type="match status" value="1"/>
</dbReference>
<dbReference type="AlphaFoldDB" id="A0AAN6Z3Y8"/>
<dbReference type="GeneID" id="87825644"/>
<keyword evidence="5" id="KW-0472">Membrane</keyword>
<feature type="region of interest" description="Disordered" evidence="6">
    <location>
        <begin position="254"/>
        <end position="352"/>
    </location>
</feature>
<feature type="compositionally biased region" description="Low complexity" evidence="6">
    <location>
        <begin position="441"/>
        <end position="452"/>
    </location>
</feature>
<evidence type="ECO:0000313" key="8">
    <source>
        <dbReference type="Proteomes" id="UP001302602"/>
    </source>
</evidence>
<feature type="compositionally biased region" description="Acidic residues" evidence="6">
    <location>
        <begin position="648"/>
        <end position="665"/>
    </location>
</feature>
<feature type="compositionally biased region" description="Polar residues" evidence="6">
    <location>
        <begin position="406"/>
        <end position="429"/>
    </location>
</feature>
<dbReference type="InterPro" id="IPR024758">
    <property type="entry name" value="Inp1"/>
</dbReference>
<dbReference type="RefSeq" id="XP_062647903.1">
    <property type="nucleotide sequence ID" value="XM_062788874.1"/>
</dbReference>
<feature type="compositionally biased region" description="Low complexity" evidence="6">
    <location>
        <begin position="459"/>
        <end position="506"/>
    </location>
</feature>
<feature type="region of interest" description="Disordered" evidence="6">
    <location>
        <begin position="390"/>
        <end position="506"/>
    </location>
</feature>
<keyword evidence="8" id="KW-1185">Reference proteome</keyword>
<protein>
    <recommendedName>
        <fullName evidence="4">Inheritance of peroxisomes protein 1</fullName>
    </recommendedName>
</protein>
<reference evidence="7" key="2">
    <citation type="submission" date="2023-05" db="EMBL/GenBank/DDBJ databases">
        <authorList>
            <consortium name="Lawrence Berkeley National Laboratory"/>
            <person name="Steindorff A."/>
            <person name="Hensen N."/>
            <person name="Bonometti L."/>
            <person name="Westerberg I."/>
            <person name="Brannstrom I.O."/>
            <person name="Guillou S."/>
            <person name="Cros-Aarteil S."/>
            <person name="Calhoun S."/>
            <person name="Haridas S."/>
            <person name="Kuo A."/>
            <person name="Mondo S."/>
            <person name="Pangilinan J."/>
            <person name="Riley R."/>
            <person name="Labutti K."/>
            <person name="Andreopoulos B."/>
            <person name="Lipzen A."/>
            <person name="Chen C."/>
            <person name="Yanf M."/>
            <person name="Daum C."/>
            <person name="Ng V."/>
            <person name="Clum A."/>
            <person name="Ohm R."/>
            <person name="Martin F."/>
            <person name="Silar P."/>
            <person name="Natvig D."/>
            <person name="Lalanne C."/>
            <person name="Gautier V."/>
            <person name="Ament-Velasquez S.L."/>
            <person name="Kruys A."/>
            <person name="Hutchinson M.I."/>
            <person name="Powell A.J."/>
            <person name="Barry K."/>
            <person name="Miller A.N."/>
            <person name="Grigoriev I.V."/>
            <person name="Debuchy R."/>
            <person name="Gladieux P."/>
            <person name="Thoren M.H."/>
            <person name="Johannesson H."/>
        </authorList>
    </citation>
    <scope>NUCLEOTIDE SEQUENCE</scope>
    <source>
        <strain evidence="7">CBS 731.68</strain>
    </source>
</reference>
<comment type="function">
    <text evidence="1">Required for peroxisome inheritance.</text>
</comment>
<dbReference type="GO" id="GO:0045033">
    <property type="term" value="P:peroxisome inheritance"/>
    <property type="evidence" value="ECO:0007669"/>
    <property type="project" value="InterPro"/>
</dbReference>
<gene>
    <name evidence="7" type="ORF">N657DRAFT_572209</name>
</gene>
<name>A0AAN6Z3Y8_9PEZI</name>
<evidence type="ECO:0000256" key="5">
    <source>
        <dbReference type="ARBA" id="ARBA00023136"/>
    </source>
</evidence>
<evidence type="ECO:0000256" key="3">
    <source>
        <dbReference type="ARBA" id="ARBA00010707"/>
    </source>
</evidence>
<comment type="subcellular location">
    <subcellularLocation>
        <location evidence="2">Peroxisome membrane</location>
        <topology evidence="2">Peripheral membrane protein</topology>
    </subcellularLocation>
</comment>
<proteinExistence type="inferred from homology"/>
<organism evidence="7 8">
    <name type="scientific">Parathielavia appendiculata</name>
    <dbReference type="NCBI Taxonomy" id="2587402"/>
    <lineage>
        <taxon>Eukaryota</taxon>
        <taxon>Fungi</taxon>
        <taxon>Dikarya</taxon>
        <taxon>Ascomycota</taxon>
        <taxon>Pezizomycotina</taxon>
        <taxon>Sordariomycetes</taxon>
        <taxon>Sordariomycetidae</taxon>
        <taxon>Sordariales</taxon>
        <taxon>Chaetomiaceae</taxon>
        <taxon>Parathielavia</taxon>
    </lineage>
</organism>
<comment type="caution">
    <text evidence="7">The sequence shown here is derived from an EMBL/GenBank/DDBJ whole genome shotgun (WGS) entry which is preliminary data.</text>
</comment>
<dbReference type="Proteomes" id="UP001302602">
    <property type="component" value="Unassembled WGS sequence"/>
</dbReference>
<accession>A0AAN6Z3Y8</accession>
<feature type="compositionally biased region" description="Low complexity" evidence="6">
    <location>
        <begin position="671"/>
        <end position="698"/>
    </location>
</feature>
<reference evidence="7" key="1">
    <citation type="journal article" date="2023" name="Mol. Phylogenet. Evol.">
        <title>Genome-scale phylogeny and comparative genomics of the fungal order Sordariales.</title>
        <authorList>
            <person name="Hensen N."/>
            <person name="Bonometti L."/>
            <person name="Westerberg I."/>
            <person name="Brannstrom I.O."/>
            <person name="Guillou S."/>
            <person name="Cros-Aarteil S."/>
            <person name="Calhoun S."/>
            <person name="Haridas S."/>
            <person name="Kuo A."/>
            <person name="Mondo S."/>
            <person name="Pangilinan J."/>
            <person name="Riley R."/>
            <person name="LaButti K."/>
            <person name="Andreopoulos B."/>
            <person name="Lipzen A."/>
            <person name="Chen C."/>
            <person name="Yan M."/>
            <person name="Daum C."/>
            <person name="Ng V."/>
            <person name="Clum A."/>
            <person name="Steindorff A."/>
            <person name="Ohm R.A."/>
            <person name="Martin F."/>
            <person name="Silar P."/>
            <person name="Natvig D.O."/>
            <person name="Lalanne C."/>
            <person name="Gautier V."/>
            <person name="Ament-Velasquez S.L."/>
            <person name="Kruys A."/>
            <person name="Hutchinson M.I."/>
            <person name="Powell A.J."/>
            <person name="Barry K."/>
            <person name="Miller A.N."/>
            <person name="Grigoriev I.V."/>
            <person name="Debuchy R."/>
            <person name="Gladieux P."/>
            <person name="Hiltunen Thoren M."/>
            <person name="Johannesson H."/>
        </authorList>
    </citation>
    <scope>NUCLEOTIDE SEQUENCE</scope>
    <source>
        <strain evidence="7">CBS 731.68</strain>
    </source>
</reference>
<feature type="compositionally biased region" description="Low complexity" evidence="6">
    <location>
        <begin position="27"/>
        <end position="37"/>
    </location>
</feature>
<sequence>MDSSRPRSSGFFAPRRVFTAPTPPSGPAAGPSPQSAGGLVDTLYGHPNVKIVAFTAGARSLSVGPRAASGPEIEPGSLSWSSQLERTIAVGPFRIYRAPGSVAFLSCGTALQPILPKSQVWCVDEESSKFVLQIRRPQYWRIEVPVEEQEDVRRAQQLREVFDAILQFEKTECPFKRSFTVELPERPQTPVQKRPWAPMRRSSASLPLTPVTPVEIARLHEGTPRGSICTSDLRTAGSARRALTAQAGSLVPSIDEPISAESGQSYSPRRNAPSGPSATHVASLSQQAPVIVAPQPRARESTPTTVPTEKFKSPPTESSESILARESWLATPLPPSPPLSTPGSPRNSAPQLHTQELSGTTTNQAVLEHTVTSRPSQTWSLATSDSLAESECSATKAPSSFHELDSSATRSPPLQAPTTERSPTPTKMESQSPPKPRSSKRSPSQTSTSSSTRSRRRATTTTSSISPSSRRALSPAPPAATTTLLSPLQRRRPSPAAGQAPQGQQGALAAVRRLPLTVLHKTCEILMSPPSHLIGLMLRVAARIAAGEWKGLVLGLGEGGERVSVAWDWSEDDDDGFDFAQDRAGFERRRRGVEKGLSSGMTAGFGNGSDCWGGNGNDGDGEFWSRTGRERRRRMGPGRMKMAGAFPESDDDEADGNEEEEEDIGPLDMPRVAARDGASSSSSSSEVEAAAAAAAAAADGDEKSADRPTTGGHGGAARCGEQRRDGADAEWGID</sequence>
<evidence type="ECO:0000256" key="6">
    <source>
        <dbReference type="SAM" id="MobiDB-lite"/>
    </source>
</evidence>
<evidence type="ECO:0000256" key="1">
    <source>
        <dbReference type="ARBA" id="ARBA00003594"/>
    </source>
</evidence>
<feature type="compositionally biased region" description="Polar residues" evidence="6">
    <location>
        <begin position="261"/>
        <end position="288"/>
    </location>
</feature>
<dbReference type="EMBL" id="MU853227">
    <property type="protein sequence ID" value="KAK4124132.1"/>
    <property type="molecule type" value="Genomic_DNA"/>
</dbReference>
<evidence type="ECO:0000256" key="2">
    <source>
        <dbReference type="ARBA" id="ARBA00004421"/>
    </source>
</evidence>
<comment type="similarity">
    <text evidence="3">Belongs to the INP1 family.</text>
</comment>